<feature type="domain" description="CAAX prenyl protease 2/Lysostaphin resistance protein A-like" evidence="2">
    <location>
        <begin position="105"/>
        <end position="202"/>
    </location>
</feature>
<proteinExistence type="predicted"/>
<dbReference type="EMBL" id="JBHUEM010000052">
    <property type="protein sequence ID" value="MFD1739138.1"/>
    <property type="molecule type" value="Genomic_DNA"/>
</dbReference>
<keyword evidence="4" id="KW-1185">Reference proteome</keyword>
<evidence type="ECO:0000313" key="4">
    <source>
        <dbReference type="Proteomes" id="UP001597214"/>
    </source>
</evidence>
<dbReference type="RefSeq" id="WP_377930361.1">
    <property type="nucleotide sequence ID" value="NZ_JBHUEM010000052.1"/>
</dbReference>
<protein>
    <submittedName>
        <fullName evidence="3">CPBP family intramembrane glutamic endopeptidase</fullName>
        <ecNumber evidence="3">3.4.-.-</ecNumber>
    </submittedName>
</protein>
<organism evidence="3 4">
    <name type="scientific">Bacillus salitolerans</name>
    <dbReference type="NCBI Taxonomy" id="1437434"/>
    <lineage>
        <taxon>Bacteria</taxon>
        <taxon>Bacillati</taxon>
        <taxon>Bacillota</taxon>
        <taxon>Bacilli</taxon>
        <taxon>Bacillales</taxon>
        <taxon>Bacillaceae</taxon>
        <taxon>Bacillus</taxon>
    </lineage>
</organism>
<keyword evidence="1" id="KW-1133">Transmembrane helix</keyword>
<dbReference type="Proteomes" id="UP001597214">
    <property type="component" value="Unassembled WGS sequence"/>
</dbReference>
<dbReference type="InterPro" id="IPR052710">
    <property type="entry name" value="CAAX_protease"/>
</dbReference>
<dbReference type="EC" id="3.4.-.-" evidence="3"/>
<sequence length="252" mass="28428">MREQYKMISKIVGLELLLVFFFTLNGAFVTIVQPSSPSLHYIALLPMAIGIYVYLFKTGQWNTYFSPRKLTPLKETSLLSSPLLIILVLILFAHKGIDTTSILDLILLLFTQLFIVAFIEEIFFRGFMLRVVASKGFKTAVIVSSLLFAITHSLQLLGGHSLEDTLLQILYAFFVGIVLSLLIVNRQSIMIAIAFHGLNNFFILEKNTEGPAFINYVLIIILLLYAIYLWIRASKLTNVDVSNQGHSIHIVN</sequence>
<name>A0ABW4LY63_9BACI</name>
<dbReference type="GO" id="GO:0016787">
    <property type="term" value="F:hydrolase activity"/>
    <property type="evidence" value="ECO:0007669"/>
    <property type="project" value="UniProtKB-KW"/>
</dbReference>
<keyword evidence="1" id="KW-0472">Membrane</keyword>
<evidence type="ECO:0000313" key="3">
    <source>
        <dbReference type="EMBL" id="MFD1739138.1"/>
    </source>
</evidence>
<feature type="transmembrane region" description="Helical" evidence="1">
    <location>
        <begin position="136"/>
        <end position="154"/>
    </location>
</feature>
<feature type="transmembrane region" description="Helical" evidence="1">
    <location>
        <begin position="76"/>
        <end position="93"/>
    </location>
</feature>
<dbReference type="Pfam" id="PF02517">
    <property type="entry name" value="Rce1-like"/>
    <property type="match status" value="1"/>
</dbReference>
<dbReference type="PANTHER" id="PTHR36435:SF1">
    <property type="entry name" value="CAAX AMINO TERMINAL PROTEASE FAMILY PROTEIN"/>
    <property type="match status" value="1"/>
</dbReference>
<feature type="transmembrane region" description="Helical" evidence="1">
    <location>
        <begin position="12"/>
        <end position="32"/>
    </location>
</feature>
<feature type="transmembrane region" description="Helical" evidence="1">
    <location>
        <begin position="166"/>
        <end position="184"/>
    </location>
</feature>
<gene>
    <name evidence="3" type="ORF">ACFSCX_21745</name>
</gene>
<feature type="transmembrane region" description="Helical" evidence="1">
    <location>
        <begin position="105"/>
        <end position="124"/>
    </location>
</feature>
<comment type="caution">
    <text evidence="3">The sequence shown here is derived from an EMBL/GenBank/DDBJ whole genome shotgun (WGS) entry which is preliminary data.</text>
</comment>
<dbReference type="InterPro" id="IPR003675">
    <property type="entry name" value="Rce1/LyrA-like_dom"/>
</dbReference>
<dbReference type="PANTHER" id="PTHR36435">
    <property type="entry name" value="SLR1288 PROTEIN"/>
    <property type="match status" value="1"/>
</dbReference>
<evidence type="ECO:0000259" key="2">
    <source>
        <dbReference type="Pfam" id="PF02517"/>
    </source>
</evidence>
<reference evidence="4" key="1">
    <citation type="journal article" date="2019" name="Int. J. Syst. Evol. Microbiol.">
        <title>The Global Catalogue of Microorganisms (GCM) 10K type strain sequencing project: providing services to taxonomists for standard genome sequencing and annotation.</title>
        <authorList>
            <consortium name="The Broad Institute Genomics Platform"/>
            <consortium name="The Broad Institute Genome Sequencing Center for Infectious Disease"/>
            <person name="Wu L."/>
            <person name="Ma J."/>
        </authorList>
    </citation>
    <scope>NUCLEOTIDE SEQUENCE [LARGE SCALE GENOMIC DNA]</scope>
    <source>
        <strain evidence="4">CCUG 49339</strain>
    </source>
</reference>
<feature type="transmembrane region" description="Helical" evidence="1">
    <location>
        <begin position="213"/>
        <end position="231"/>
    </location>
</feature>
<keyword evidence="3" id="KW-0378">Hydrolase</keyword>
<evidence type="ECO:0000256" key="1">
    <source>
        <dbReference type="SAM" id="Phobius"/>
    </source>
</evidence>
<keyword evidence="1" id="KW-0812">Transmembrane</keyword>
<accession>A0ABW4LY63</accession>
<feature type="transmembrane region" description="Helical" evidence="1">
    <location>
        <begin position="38"/>
        <end position="55"/>
    </location>
</feature>